<dbReference type="PANTHER" id="PTHR14677:SF20">
    <property type="entry name" value="ZINC FINGER AN1-TYPE CONTAINING 2A-RELATED"/>
    <property type="match status" value="1"/>
</dbReference>
<dbReference type="SUPFAM" id="SSF118310">
    <property type="entry name" value="AN1-like Zinc finger"/>
    <property type="match status" value="2"/>
</dbReference>
<keyword evidence="1" id="KW-0479">Metal-binding</keyword>
<evidence type="ECO:0000259" key="5">
    <source>
        <dbReference type="Pfam" id="PF01428"/>
    </source>
</evidence>
<dbReference type="InterPro" id="IPR000058">
    <property type="entry name" value="Znf_AN1"/>
</dbReference>
<dbReference type="PANTHER" id="PTHR14677">
    <property type="entry name" value="ARSENITE INDUCUBLE RNA ASSOCIATED PROTEIN AIP-1-RELATED"/>
    <property type="match status" value="1"/>
</dbReference>
<keyword evidence="3" id="KW-0862">Zinc</keyword>
<evidence type="ECO:0000256" key="2">
    <source>
        <dbReference type="ARBA" id="ARBA00022771"/>
    </source>
</evidence>
<proteinExistence type="predicted"/>
<evidence type="ECO:0000313" key="7">
    <source>
        <dbReference type="Proteomes" id="UP000051952"/>
    </source>
</evidence>
<feature type="region of interest" description="Disordered" evidence="4">
    <location>
        <begin position="320"/>
        <end position="347"/>
    </location>
</feature>
<keyword evidence="7" id="KW-1185">Reference proteome</keyword>
<evidence type="ECO:0000256" key="1">
    <source>
        <dbReference type="ARBA" id="ARBA00022723"/>
    </source>
</evidence>
<dbReference type="GO" id="GO:0008270">
    <property type="term" value="F:zinc ion binding"/>
    <property type="evidence" value="ECO:0007669"/>
    <property type="project" value="UniProtKB-KW"/>
</dbReference>
<dbReference type="EMBL" id="CYKH01001670">
    <property type="protein sequence ID" value="CUG88718.1"/>
    <property type="molecule type" value="Genomic_DNA"/>
</dbReference>
<evidence type="ECO:0000256" key="3">
    <source>
        <dbReference type="ARBA" id="ARBA00022833"/>
    </source>
</evidence>
<keyword evidence="2" id="KW-0863">Zinc-finger</keyword>
<dbReference type="InterPro" id="IPR035896">
    <property type="entry name" value="AN1-like_Znf"/>
</dbReference>
<dbReference type="Proteomes" id="UP000051952">
    <property type="component" value="Unassembled WGS sequence"/>
</dbReference>
<name>A0A0S4JF93_BODSA</name>
<dbReference type="OrthoDB" id="431929at2759"/>
<feature type="compositionally biased region" description="Basic and acidic residues" evidence="4">
    <location>
        <begin position="323"/>
        <end position="342"/>
    </location>
</feature>
<sequence>MSLECEGQGAVCSFEGCGVFDFLPTICHRCVGVFCSSHSDPETHICPNTPETSRASQPDIKKSRREFLVCSTCKQQNIFVTMCSICHNAMCVAHRFEHQHESSTTTLSTRVDHVAIAAGSSAEVKVRLGPLPAGARGQECLVVVARASEVMMTSPTTSSLQWCRGVIGLGGSAGRICDDVIKSAIVSTVQTNAAPNSAVCTAFKISVQYPLGDTVLVARDLDDGVKLTALMSLQRIEGHELAQDFMSHTEEPTAAGLFALLFVVGAVPLGDNEDNTTTNTLRANISMGLMADKELLRRFRWFAANALRRAAARNDAPVAKSLDTNDRMRSVADPSSETHHLATDSYNTSSSSSVCPPLVSRVLQNPFAMKFASTKSTPRGASAVKSAVKRYVAVVFGHQGALKSGSDAFVMVVDPSWPVGKLLDRILDEAADLGCPRDANLFAGPLDGGASRGGSNHDDSPLAWGLVHLPSRRWILSPSRGGGALSSACGVILDDKSAVLVVAAPVASLINDAPVVPCEALLITEDTQQLPPADAAKKLKLLQMKECCVM</sequence>
<evidence type="ECO:0000256" key="4">
    <source>
        <dbReference type="SAM" id="MobiDB-lite"/>
    </source>
</evidence>
<dbReference type="GO" id="GO:0005737">
    <property type="term" value="C:cytoplasm"/>
    <property type="evidence" value="ECO:0007669"/>
    <property type="project" value="TreeGrafter"/>
</dbReference>
<accession>A0A0S4JF93</accession>
<organism evidence="6 7">
    <name type="scientific">Bodo saltans</name>
    <name type="common">Flagellated protozoan</name>
    <dbReference type="NCBI Taxonomy" id="75058"/>
    <lineage>
        <taxon>Eukaryota</taxon>
        <taxon>Discoba</taxon>
        <taxon>Euglenozoa</taxon>
        <taxon>Kinetoplastea</taxon>
        <taxon>Metakinetoplastina</taxon>
        <taxon>Eubodonida</taxon>
        <taxon>Bodonidae</taxon>
        <taxon>Bodo</taxon>
    </lineage>
</organism>
<dbReference type="Pfam" id="PF01428">
    <property type="entry name" value="zf-AN1"/>
    <property type="match status" value="1"/>
</dbReference>
<gene>
    <name evidence="6" type="ORF">BSAL_16940</name>
</gene>
<dbReference type="Gene3D" id="4.10.1110.10">
    <property type="entry name" value="AN1-like Zinc finger"/>
    <property type="match status" value="1"/>
</dbReference>
<reference evidence="7" key="1">
    <citation type="submission" date="2015-09" db="EMBL/GenBank/DDBJ databases">
        <authorList>
            <consortium name="Pathogen Informatics"/>
        </authorList>
    </citation>
    <scope>NUCLEOTIDE SEQUENCE [LARGE SCALE GENOMIC DNA]</scope>
    <source>
        <strain evidence="7">Lake Konstanz</strain>
    </source>
</reference>
<dbReference type="VEuPathDB" id="TriTrypDB:BSAL_16940"/>
<feature type="domain" description="AN1-type" evidence="5">
    <location>
        <begin position="12"/>
        <end position="49"/>
    </location>
</feature>
<dbReference type="AlphaFoldDB" id="A0A0S4JF93"/>
<protein>
    <submittedName>
        <fullName evidence="6">Zinc finger protein, putative</fullName>
    </submittedName>
</protein>
<evidence type="ECO:0000313" key="6">
    <source>
        <dbReference type="EMBL" id="CUG88718.1"/>
    </source>
</evidence>